<feature type="transmembrane region" description="Helical" evidence="1">
    <location>
        <begin position="41"/>
        <end position="59"/>
    </location>
</feature>
<dbReference type="AlphaFoldDB" id="A0A2M4D1J2"/>
<feature type="transmembrane region" description="Helical" evidence="1">
    <location>
        <begin position="6"/>
        <end position="29"/>
    </location>
</feature>
<sequence>MPVFSLSMFVFCVCVFLVFVFLRACAWFCVFVRFVCDSPFAFFYSYSLSLLSLSIFLSPSPSFDLFFLSSGFCCFSFFCCFIFCSIKLYTHFINTLYTVCFYLYNICVSLHFLFFFFHMHSVELGFHQVPNSSTHIHTHIHTTFCNIVILLCLAGLYYTQFV</sequence>
<proteinExistence type="predicted"/>
<feature type="transmembrane region" description="Helical" evidence="1">
    <location>
        <begin position="96"/>
        <end position="119"/>
    </location>
</feature>
<feature type="transmembrane region" description="Helical" evidence="1">
    <location>
        <begin position="139"/>
        <end position="158"/>
    </location>
</feature>
<feature type="transmembrane region" description="Helical" evidence="1">
    <location>
        <begin position="65"/>
        <end position="84"/>
    </location>
</feature>
<keyword evidence="1" id="KW-1133">Transmembrane helix</keyword>
<evidence type="ECO:0000313" key="2">
    <source>
        <dbReference type="EMBL" id="MBW70948.1"/>
    </source>
</evidence>
<accession>A0A2M4D1J2</accession>
<organism evidence="2">
    <name type="scientific">Anopheles darlingi</name>
    <name type="common">Mosquito</name>
    <dbReference type="NCBI Taxonomy" id="43151"/>
    <lineage>
        <taxon>Eukaryota</taxon>
        <taxon>Metazoa</taxon>
        <taxon>Ecdysozoa</taxon>
        <taxon>Arthropoda</taxon>
        <taxon>Hexapoda</taxon>
        <taxon>Insecta</taxon>
        <taxon>Pterygota</taxon>
        <taxon>Neoptera</taxon>
        <taxon>Endopterygota</taxon>
        <taxon>Diptera</taxon>
        <taxon>Nematocera</taxon>
        <taxon>Culicoidea</taxon>
        <taxon>Culicidae</taxon>
        <taxon>Anophelinae</taxon>
        <taxon>Anopheles</taxon>
    </lineage>
</organism>
<protein>
    <submittedName>
        <fullName evidence="2">Uncharacterized protein</fullName>
    </submittedName>
</protein>
<keyword evidence="1" id="KW-0812">Transmembrane</keyword>
<evidence type="ECO:0000256" key="1">
    <source>
        <dbReference type="SAM" id="Phobius"/>
    </source>
</evidence>
<keyword evidence="1" id="KW-0472">Membrane</keyword>
<name>A0A2M4D1J2_ANODA</name>
<reference evidence="2" key="1">
    <citation type="submission" date="2018-01" db="EMBL/GenBank/DDBJ databases">
        <title>An insight into the sialome of Amazonian anophelines.</title>
        <authorList>
            <person name="Ribeiro J.M."/>
            <person name="Scarpassa V."/>
            <person name="Calvo E."/>
        </authorList>
    </citation>
    <scope>NUCLEOTIDE SEQUENCE</scope>
</reference>
<dbReference type="EMBL" id="GGFL01006770">
    <property type="protein sequence ID" value="MBW70948.1"/>
    <property type="molecule type" value="Transcribed_RNA"/>
</dbReference>